<dbReference type="InterPro" id="IPR051455">
    <property type="entry name" value="Bact_solute-bind_prot3"/>
</dbReference>
<organism evidence="7 8">
    <name type="scientific">Iningainema tapete BLCC-T55</name>
    <dbReference type="NCBI Taxonomy" id="2748662"/>
    <lineage>
        <taxon>Bacteria</taxon>
        <taxon>Bacillati</taxon>
        <taxon>Cyanobacteriota</taxon>
        <taxon>Cyanophyceae</taxon>
        <taxon>Nostocales</taxon>
        <taxon>Scytonemataceae</taxon>
        <taxon>Iningainema tapete</taxon>
    </lineage>
</organism>
<keyword evidence="5" id="KW-0812">Transmembrane</keyword>
<dbReference type="AlphaFoldDB" id="A0A8J6XK04"/>
<dbReference type="Gene3D" id="3.40.190.10">
    <property type="entry name" value="Periplasmic binding protein-like II"/>
    <property type="match status" value="2"/>
</dbReference>
<gene>
    <name evidence="7" type="ORF">ICL16_12700</name>
</gene>
<dbReference type="PANTHER" id="PTHR30085">
    <property type="entry name" value="AMINO ACID ABC TRANSPORTER PERMEASE"/>
    <property type="match status" value="1"/>
</dbReference>
<accession>A0A8J6XK04</accession>
<dbReference type="PROSITE" id="PS01039">
    <property type="entry name" value="SBP_BACTERIAL_3"/>
    <property type="match status" value="1"/>
</dbReference>
<dbReference type="GO" id="GO:0005576">
    <property type="term" value="C:extracellular region"/>
    <property type="evidence" value="ECO:0007669"/>
    <property type="project" value="TreeGrafter"/>
</dbReference>
<dbReference type="InterPro" id="IPR001638">
    <property type="entry name" value="Solute-binding_3/MltF_N"/>
</dbReference>
<feature type="transmembrane region" description="Helical" evidence="5">
    <location>
        <begin position="12"/>
        <end position="34"/>
    </location>
</feature>
<evidence type="ECO:0000313" key="7">
    <source>
        <dbReference type="EMBL" id="MBD2772909.1"/>
    </source>
</evidence>
<sequence length="274" mass="30666">MINWLVQQIKHLPRLALFVLISATIFFCIIYVNYNTQLSASAAELPKIQRRGYISIAVKNNLRPLGFSDANGNLQGLEIDLATQLAVDLLGKSNAVKFQPVANRDRLSFVLDRKVDLTIARVTATSSRSRLVSFSVPYYLDGTMIITKNASFQRLVDLSKQKVAVLKHSSTIGVIQYYIPNAELVGVESYEEARSQIENNTVAAFAADASLLSGWVQEDPKYLILPIKLSTEPLSVVMPKGLQYDELRRRVNEAIARYIASGWLKERATYWGLP</sequence>
<dbReference type="SMART" id="SM00062">
    <property type="entry name" value="PBPb"/>
    <property type="match status" value="1"/>
</dbReference>
<keyword evidence="2" id="KW-0813">Transport</keyword>
<dbReference type="PANTHER" id="PTHR30085:SF6">
    <property type="entry name" value="ABC TRANSPORTER GLUTAMINE-BINDING PROTEIN GLNH"/>
    <property type="match status" value="1"/>
</dbReference>
<comment type="caution">
    <text evidence="7">The sequence shown here is derived from an EMBL/GenBank/DDBJ whole genome shotgun (WGS) entry which is preliminary data.</text>
</comment>
<dbReference type="RefSeq" id="WP_190828022.1">
    <property type="nucleotide sequence ID" value="NZ_CAWPPI010000046.1"/>
</dbReference>
<evidence type="ECO:0000256" key="1">
    <source>
        <dbReference type="ARBA" id="ARBA00010333"/>
    </source>
</evidence>
<name>A0A8J6XK04_9CYAN</name>
<keyword evidence="5" id="KW-0472">Membrane</keyword>
<evidence type="ECO:0000256" key="5">
    <source>
        <dbReference type="SAM" id="Phobius"/>
    </source>
</evidence>
<keyword evidence="8" id="KW-1185">Reference proteome</keyword>
<dbReference type="Pfam" id="PF00497">
    <property type="entry name" value="SBP_bac_3"/>
    <property type="match status" value="1"/>
</dbReference>
<dbReference type="SUPFAM" id="SSF53850">
    <property type="entry name" value="Periplasmic binding protein-like II"/>
    <property type="match status" value="1"/>
</dbReference>
<protein>
    <submittedName>
        <fullName evidence="7">Transporter substrate-binding domain-containing protein</fullName>
    </submittedName>
</protein>
<reference evidence="7" key="1">
    <citation type="submission" date="2020-09" db="EMBL/GenBank/DDBJ databases">
        <title>Iningainema tapete sp. nov. (Scytonemataceae, Cyanobacteria) from greenhouses in central Florida (USA) produces two types of nodularin with biosynthetic potential for microcystin-LR and anabaenopeptins.</title>
        <authorList>
            <person name="Berthold D.E."/>
            <person name="Lefler F.W."/>
            <person name="Huang I.-S."/>
            <person name="Abdulla H."/>
            <person name="Zimba P.V."/>
            <person name="Laughinghouse H.D. IV."/>
        </authorList>
    </citation>
    <scope>NUCLEOTIDE SEQUENCE</scope>
    <source>
        <strain evidence="7">BLCCT55</strain>
    </source>
</reference>
<dbReference type="GO" id="GO:0030288">
    <property type="term" value="C:outer membrane-bounded periplasmic space"/>
    <property type="evidence" value="ECO:0007669"/>
    <property type="project" value="TreeGrafter"/>
</dbReference>
<evidence type="ECO:0000256" key="3">
    <source>
        <dbReference type="ARBA" id="ARBA00022729"/>
    </source>
</evidence>
<dbReference type="InterPro" id="IPR018313">
    <property type="entry name" value="SBP_3_CS"/>
</dbReference>
<dbReference type="Proteomes" id="UP000629098">
    <property type="component" value="Unassembled WGS sequence"/>
</dbReference>
<keyword evidence="5" id="KW-1133">Transmembrane helix</keyword>
<evidence type="ECO:0000256" key="2">
    <source>
        <dbReference type="ARBA" id="ARBA00022448"/>
    </source>
</evidence>
<evidence type="ECO:0000313" key="8">
    <source>
        <dbReference type="Proteomes" id="UP000629098"/>
    </source>
</evidence>
<comment type="similarity">
    <text evidence="1 4">Belongs to the bacterial solute-binding protein 3 family.</text>
</comment>
<evidence type="ECO:0000256" key="4">
    <source>
        <dbReference type="RuleBase" id="RU003744"/>
    </source>
</evidence>
<keyword evidence="3" id="KW-0732">Signal</keyword>
<evidence type="ECO:0000259" key="6">
    <source>
        <dbReference type="SMART" id="SM00062"/>
    </source>
</evidence>
<dbReference type="EMBL" id="JACXAE010000046">
    <property type="protein sequence ID" value="MBD2772909.1"/>
    <property type="molecule type" value="Genomic_DNA"/>
</dbReference>
<feature type="domain" description="Solute-binding protein family 3/N-terminal" evidence="6">
    <location>
        <begin position="53"/>
        <end position="267"/>
    </location>
</feature>
<proteinExistence type="inferred from homology"/>
<dbReference type="GO" id="GO:0006865">
    <property type="term" value="P:amino acid transport"/>
    <property type="evidence" value="ECO:0007669"/>
    <property type="project" value="TreeGrafter"/>
</dbReference>